<name>A0A7X5C3A0_9BACL</name>
<evidence type="ECO:0000259" key="2">
    <source>
        <dbReference type="Pfam" id="PF13392"/>
    </source>
</evidence>
<evidence type="ECO:0000313" key="4">
    <source>
        <dbReference type="Proteomes" id="UP000558113"/>
    </source>
</evidence>
<dbReference type="InterPro" id="IPR010902">
    <property type="entry name" value="NUMOD4"/>
</dbReference>
<evidence type="ECO:0008006" key="5">
    <source>
        <dbReference type="Google" id="ProtNLM"/>
    </source>
</evidence>
<comment type="caution">
    <text evidence="3">The sequence shown here is derived from an EMBL/GenBank/DDBJ whole genome shotgun (WGS) entry which is preliminary data.</text>
</comment>
<dbReference type="Gene3D" id="3.90.75.20">
    <property type="match status" value="1"/>
</dbReference>
<organism evidence="3 4">
    <name type="scientific">Paenibacillus sacheonensis</name>
    <dbReference type="NCBI Taxonomy" id="742054"/>
    <lineage>
        <taxon>Bacteria</taxon>
        <taxon>Bacillati</taxon>
        <taxon>Bacillota</taxon>
        <taxon>Bacilli</taxon>
        <taxon>Bacillales</taxon>
        <taxon>Paenibacillaceae</taxon>
        <taxon>Paenibacillus</taxon>
    </lineage>
</organism>
<dbReference type="Pfam" id="PF07463">
    <property type="entry name" value="NUMOD4"/>
    <property type="match status" value="1"/>
</dbReference>
<dbReference type="InterPro" id="IPR044925">
    <property type="entry name" value="His-Me_finger_sf"/>
</dbReference>
<dbReference type="GO" id="GO:0016788">
    <property type="term" value="F:hydrolase activity, acting on ester bonds"/>
    <property type="evidence" value="ECO:0007669"/>
    <property type="project" value="InterPro"/>
</dbReference>
<proteinExistence type="predicted"/>
<dbReference type="Proteomes" id="UP000558113">
    <property type="component" value="Unassembled WGS sequence"/>
</dbReference>
<reference evidence="3 4" key="1">
    <citation type="submission" date="2020-01" db="EMBL/GenBank/DDBJ databases">
        <title>Paenibacillus soybeanensis sp. nov. isolated from the nodules of soybean (Glycine max(L.) Merr).</title>
        <authorList>
            <person name="Wang H."/>
        </authorList>
    </citation>
    <scope>NUCLEOTIDE SEQUENCE [LARGE SCALE GENOMIC DNA]</scope>
    <source>
        <strain evidence="3 4">DSM 23054</strain>
    </source>
</reference>
<feature type="domain" description="NUMOD4" evidence="1">
    <location>
        <begin position="13"/>
        <end position="61"/>
    </location>
</feature>
<accession>A0A7X5C3A0</accession>
<protein>
    <recommendedName>
        <fullName evidence="5">HNH endonuclease</fullName>
    </recommendedName>
</protein>
<feature type="domain" description="HNH nuclease" evidence="2">
    <location>
        <begin position="73"/>
        <end position="115"/>
    </location>
</feature>
<dbReference type="InterPro" id="IPR003615">
    <property type="entry name" value="HNH_nuc"/>
</dbReference>
<dbReference type="OrthoDB" id="6631788at2"/>
<evidence type="ECO:0000259" key="1">
    <source>
        <dbReference type="Pfam" id="PF07463"/>
    </source>
</evidence>
<dbReference type="RefSeq" id="WP_161702911.1">
    <property type="nucleotide sequence ID" value="NZ_JAAAMU010000017.1"/>
</dbReference>
<dbReference type="SUPFAM" id="SSF54060">
    <property type="entry name" value="His-Me finger endonucleases"/>
    <property type="match status" value="1"/>
</dbReference>
<dbReference type="Pfam" id="PF13392">
    <property type="entry name" value="HNH_3"/>
    <property type="match status" value="1"/>
</dbReference>
<keyword evidence="4" id="KW-1185">Reference proteome</keyword>
<evidence type="ECO:0000313" key="3">
    <source>
        <dbReference type="EMBL" id="NBC72180.1"/>
    </source>
</evidence>
<sequence>MTKYTVKENQQDEVWKDVVGYEGIYQVSNFGRVKSLGNGVTRKEKILRQHINRRGYMKLDLSMKGQEPKKFSVHRLVAQAFIPNPLNKPQVNHVNCFKSDNRVTNLEWNTQKENLLHAKANGLGKQLKPVTAINLETNERLEFISQAEASRRLGLNISYILSGRAKKNIKGWKIECKVS</sequence>
<gene>
    <name evidence="3" type="ORF">GT003_24545</name>
</gene>
<dbReference type="AlphaFoldDB" id="A0A7X5C3A0"/>
<dbReference type="EMBL" id="JAAAMU010000017">
    <property type="protein sequence ID" value="NBC72180.1"/>
    <property type="molecule type" value="Genomic_DNA"/>
</dbReference>